<accession>A0ABW0WLH4</accession>
<reference evidence="2" key="1">
    <citation type="journal article" date="2019" name="Int. J. Syst. Evol. Microbiol.">
        <title>The Global Catalogue of Microorganisms (GCM) 10K type strain sequencing project: providing services to taxonomists for standard genome sequencing and annotation.</title>
        <authorList>
            <consortium name="The Broad Institute Genomics Platform"/>
            <consortium name="The Broad Institute Genome Sequencing Center for Infectious Disease"/>
            <person name="Wu L."/>
            <person name="Ma J."/>
        </authorList>
    </citation>
    <scope>NUCLEOTIDE SEQUENCE [LARGE SCALE GENOMIC DNA]</scope>
    <source>
        <strain evidence="2">KCTC 5701</strain>
    </source>
</reference>
<proteinExistence type="predicted"/>
<sequence>MAANVHYVSDTNPTHVTHAEWYRISLTGVLTPQHENFEAMQSLFPPQHRRPEGYGLAFLESEEHSRLYVGSIEQITTYNSDPSSRLDVSQGQTYDHWPNTDGWDVFIPDTTWNPDGRGVVTSFEHPEGGVVLVYEFHGSWLPGRPEKKLVTFHCTHCHTDTFHDSGKVQENRGPHDRRWAARLARQHIRSAKRHGVGGTSSECRKADPDLMRIVTQVANEACGRNSPVPSYESMCATSGPCATVRELKALQAART</sequence>
<protein>
    <submittedName>
        <fullName evidence="1">Uncharacterized protein</fullName>
    </submittedName>
</protein>
<dbReference type="RefSeq" id="WP_344347688.1">
    <property type="nucleotide sequence ID" value="NZ_BAAASM010000012.1"/>
</dbReference>
<keyword evidence="2" id="KW-1185">Reference proteome</keyword>
<dbReference type="EMBL" id="JBHSOE010000056">
    <property type="protein sequence ID" value="MFC5659067.1"/>
    <property type="molecule type" value="Genomic_DNA"/>
</dbReference>
<evidence type="ECO:0000313" key="1">
    <source>
        <dbReference type="EMBL" id="MFC5659067.1"/>
    </source>
</evidence>
<evidence type="ECO:0000313" key="2">
    <source>
        <dbReference type="Proteomes" id="UP001596065"/>
    </source>
</evidence>
<dbReference type="Proteomes" id="UP001596065">
    <property type="component" value="Unassembled WGS sequence"/>
</dbReference>
<name>A0ABW0WLH4_STRNO</name>
<comment type="caution">
    <text evidence="1">The sequence shown here is derived from an EMBL/GenBank/DDBJ whole genome shotgun (WGS) entry which is preliminary data.</text>
</comment>
<organism evidence="1 2">
    <name type="scientific">Streptomyces nogalater</name>
    <dbReference type="NCBI Taxonomy" id="38314"/>
    <lineage>
        <taxon>Bacteria</taxon>
        <taxon>Bacillati</taxon>
        <taxon>Actinomycetota</taxon>
        <taxon>Actinomycetes</taxon>
        <taxon>Kitasatosporales</taxon>
        <taxon>Streptomycetaceae</taxon>
        <taxon>Streptomyces</taxon>
    </lineage>
</organism>
<gene>
    <name evidence="1" type="ORF">ACFP3J_26795</name>
</gene>